<evidence type="ECO:0000259" key="2">
    <source>
        <dbReference type="Pfam" id="PF00061"/>
    </source>
</evidence>
<dbReference type="SUPFAM" id="SSF50814">
    <property type="entry name" value="Lipocalins"/>
    <property type="match status" value="1"/>
</dbReference>
<feature type="signal peptide" evidence="1">
    <location>
        <begin position="1"/>
        <end position="18"/>
    </location>
</feature>
<feature type="chain" id="PRO_5022859283" evidence="1">
    <location>
        <begin position="19"/>
        <end position="256"/>
    </location>
</feature>
<dbReference type="PANTHER" id="PTHR10612">
    <property type="entry name" value="APOLIPOPROTEIN D"/>
    <property type="match status" value="1"/>
</dbReference>
<dbReference type="PANTHER" id="PTHR10612:SF49">
    <property type="entry name" value="APOLIPOPROTEIN D-LIKE PROTEIN"/>
    <property type="match status" value="1"/>
</dbReference>
<dbReference type="EMBL" id="MH732746">
    <property type="protein sequence ID" value="QEA69219.1"/>
    <property type="molecule type" value="mRNA"/>
</dbReference>
<proteinExistence type="evidence at transcript level"/>
<dbReference type="InterPro" id="IPR000566">
    <property type="entry name" value="Lipocln_cytosolic_FA-bd_dom"/>
</dbReference>
<evidence type="ECO:0000256" key="1">
    <source>
        <dbReference type="SAM" id="SignalP"/>
    </source>
</evidence>
<reference evidence="3" key="1">
    <citation type="submission" date="2018-08" db="EMBL/GenBank/DDBJ databases">
        <authorList>
            <person name="Gao H."/>
            <person name="Ma H."/>
        </authorList>
    </citation>
    <scope>NUCLEOTIDE SEQUENCE</scope>
</reference>
<dbReference type="Pfam" id="PF00061">
    <property type="entry name" value="Lipocalin"/>
    <property type="match status" value="1"/>
</dbReference>
<evidence type="ECO:0000313" key="3">
    <source>
        <dbReference type="EMBL" id="QEA69219.1"/>
    </source>
</evidence>
<keyword evidence="1" id="KW-0732">Signal</keyword>
<accession>A0A5B8TYL3</accession>
<dbReference type="GO" id="GO:0006629">
    <property type="term" value="P:lipid metabolic process"/>
    <property type="evidence" value="ECO:0007669"/>
    <property type="project" value="TreeGrafter"/>
</dbReference>
<dbReference type="Gene3D" id="2.40.128.20">
    <property type="match status" value="1"/>
</dbReference>
<name>A0A5B8TYL3_PALCI</name>
<feature type="domain" description="Lipocalin/cytosolic fatty-acid binding" evidence="2">
    <location>
        <begin position="43"/>
        <end position="175"/>
    </location>
</feature>
<sequence length="256" mass="29449">MWLYYSILSAFFFYHVSAHTIHFGRTCPNVQPFPNLAVDKILGTWFVLHKTDTDNNCLVWNLTRGAMPDSLKVTETRQLSVLDVFRVDHTHAITARIDIPNPEVPGKMRIRWPTLALTGKADFIVFDTDYETYMAIFECDRAGFLHRRSAAILSRTQDIDENMVKRVRRLLETADVGHYYLSEISHDACRVEGKTKWHIDREFFGLAPGEDAAAEVMNSNKEVTNDYDITQLEIVEEEANPSYSFRGSLREGRPDI</sequence>
<dbReference type="GO" id="GO:0000302">
    <property type="term" value="P:response to reactive oxygen species"/>
    <property type="evidence" value="ECO:0007669"/>
    <property type="project" value="TreeGrafter"/>
</dbReference>
<dbReference type="InterPro" id="IPR012674">
    <property type="entry name" value="Calycin"/>
</dbReference>
<protein>
    <submittedName>
        <fullName evidence="3">Lipocalin-like protein 3</fullName>
    </submittedName>
</protein>
<organism evidence="3">
    <name type="scientific">Palaemon carinicauda</name>
    <name type="common">Ridgetail white prawn</name>
    <name type="synonym">Exopalaemon carinicauda</name>
    <dbReference type="NCBI Taxonomy" id="392227"/>
    <lineage>
        <taxon>Eukaryota</taxon>
        <taxon>Metazoa</taxon>
        <taxon>Ecdysozoa</taxon>
        <taxon>Arthropoda</taxon>
        <taxon>Crustacea</taxon>
        <taxon>Multicrustacea</taxon>
        <taxon>Malacostraca</taxon>
        <taxon>Eumalacostraca</taxon>
        <taxon>Eucarida</taxon>
        <taxon>Decapoda</taxon>
        <taxon>Pleocyemata</taxon>
        <taxon>Caridea</taxon>
        <taxon>Palaemonoidea</taxon>
        <taxon>Palaemonidae</taxon>
        <taxon>Palaemon</taxon>
    </lineage>
</organism>
<dbReference type="GO" id="GO:0005737">
    <property type="term" value="C:cytoplasm"/>
    <property type="evidence" value="ECO:0007669"/>
    <property type="project" value="TreeGrafter"/>
</dbReference>
<dbReference type="AlphaFoldDB" id="A0A5B8TYL3"/>